<reference evidence="19" key="1">
    <citation type="journal article" date="2013" name="Genetics">
        <title>The draft genome and transcriptome of Panagrellus redivivus are shaped by the harsh demands of a free-living lifestyle.</title>
        <authorList>
            <person name="Srinivasan J."/>
            <person name="Dillman A.R."/>
            <person name="Macchietto M.G."/>
            <person name="Heikkinen L."/>
            <person name="Lakso M."/>
            <person name="Fracchia K.M."/>
            <person name="Antoshechkin I."/>
            <person name="Mortazavi A."/>
            <person name="Wong G."/>
            <person name="Sternberg P.W."/>
        </authorList>
    </citation>
    <scope>NUCLEOTIDE SEQUENCE [LARGE SCALE GENOMIC DNA]</scope>
    <source>
        <strain evidence="19">MT8872</strain>
    </source>
</reference>
<dbReference type="Gene3D" id="2.130.10.30">
    <property type="entry name" value="Regulator of chromosome condensation 1/beta-lactamase-inhibitor protein II"/>
    <property type="match status" value="2"/>
</dbReference>
<evidence type="ECO:0000256" key="7">
    <source>
        <dbReference type="ARBA" id="ARBA00022723"/>
    </source>
</evidence>
<name>A0A7E4WAZ4_PANRE</name>
<dbReference type="SMART" id="SM00336">
    <property type="entry name" value="BBOX"/>
    <property type="match status" value="1"/>
</dbReference>
<protein>
    <recommendedName>
        <fullName evidence="5">RCR-type E3 ubiquitin transferase</fullName>
        <ecNumber evidence="5">2.3.2.33</ecNumber>
    </recommendedName>
</protein>
<evidence type="ECO:0000256" key="3">
    <source>
        <dbReference type="ARBA" id="ARBA00004906"/>
    </source>
</evidence>
<evidence type="ECO:0000259" key="17">
    <source>
        <dbReference type="PROSITE" id="PS50119"/>
    </source>
</evidence>
<sequence length="4028" mass="443887">MSYFLRHFVHGTGAPLGESTSAASDDLSSTLLGLSFADFDHKQTIEAAANRERYSELLMRCAKTTFKNGMLGNANFVEKNSKIDSTSECTSEATKYVEVVAAPSLQGANFLALTTALRSIVQHHSHKTSSTAIETALDGPLVCPANAAQPHVSSAPFLQRPFGLVAERWSCKPKVTGSIPIKSHQLVAVSLDSIFSILLELNQRDADLCAQALQQLLQLLQAVPPEGFINEPKPTVIKMYDMLRKLRSEGNSNVSAAANACMVSLAIARGEPDLIFAAVQSLLCDPKENIAFNMASTECSELPRNFQSMAVAVQRSVQNTGTGNSQGTFWSIPLTEHAEIASFELTFPAGNLVSSDLSETAPEKVMSCLVSDGTYVYVLTTLGLFKVGTGLTESLCGKVAAFNDLLKFTEGSALFVCQESLYLRRRHSTRLWVIDRETLREIGEIMLHASLTEGVLFSDGRNFYQGTLDAQWNFMITPLDDSFGAIVSQKHKQFNRLVELNYVVFGNSFTNCQDRLLNAIPQQLQMIAIDFQFTDDTGFILTRTGEVFYAGRASTFNLSDTGTTWTELTLTEPIVQMHLDCNINCRLFLRSGSGHLWFVGSLSGLMDQQINHGMSHSKKLRKIRIPHRKRCTYISGISGAMSYVTDNGKCYLFGRHIMTTNNDNGQLTGFDGFSVASIGIGKTHVVAISKSGLVYTCGLNNLNQCGRDEPLNKPALIQTAQQQLQTDDGFRFMRQGSPRGRNSASPRSYCFPNEHVFIKDTASICMRCGQCSGRNNDSCPTKEISGGIKRITLNRGMTCVCDATDSVCLRCGICANCAESDNLNVDREEEDIGSRQPEVQTNSLPKPPMIFPQGTQLSPARLVLQGDIKVSTLSCGNYHTILLCADRSVYTFGSNCHGQLGTGDTLKRSGAYKLNLPSNIQVVQAVAGANHCVLRTLDGQVITFGAYKQGQLGREADPSNPKWFATPTAVPGYGQANGMIVSWVSAEGDQTILQTQKQTFSKAVLNDATITANKDCLVILAHADNTCEDYVIIKRNSSEVSRFKIDFERFGRMSFSLDPYYNLLWSFDDETFKVTAFSDAPDGFNDFEFPIANVESLASTLVSSSVFAEPALLKQHRQLLQCPELCVPESSEPEFSDPQMAIFLLTTIYSITVLAATGQLESSMELAPTQNQKRNSKFSRNRKPLKKLTATEVNLDHENGGFCAVNRFDSFGGGWGYSAHCVEAVQFKVNKSIRLCGIGLFGGRGEYSAKLKLLKVVGGGDLDEQCVELLAESDETIYECAPKETVVLQFDKNVTIKQDEWHVIWAQIHGPSSDCGASGKPMMNGTGNVEFTFRNSILSNNGTDVDVGQIPEIYYTLKTSKNDFDEKRSEISDRTPATESDSEAVLPLISAKTLFSITPGTISSLFDIFSWAMKGAFSTREYNVIVDDELLWKQERYAFVAVISLRMLRLYIALLAASNEAFQKADDTSEETAKQNFDEFANVVIDFSSILKNVFTVADEKSNPKDKIGGLVVEEAIDAYVACADLLLPSTALLRSRISQAIAQGHRNWSLLALLKACHRLEGQALAVLIPDRDNGGSINDNHKTLRTLSQTFSKYFLPTKNTTADELTGSAIIRFLFELAFAAKDSTSDPLTSRLRTAAQSLITVFAKCLVGACLHDDVEPPLIATDNRFRKFNNHLNWETGNGAHDGIAFRTDTAGITIYGIGIFVGAPMGTDFSYELETFINTGDMANECWSLIEQQNGSVKDTPGMNITQQEGPTAAVNQKLLTFVKLMKPISLKPDVIYAVRIHLSAGKTFYGDNGQTCVRLANGGRINFLPCSLSRNGTNIIRGQIPHLVYAVEEPKKKKSVVKQKSVNKEDKFWLVDNEVHNVFLDIMRLLAQKLSYLIAMNEVNTDEKLLSGQLIGYANVFLEANPNLGFHLVSAIDEVLPLLTAANADEVKHFEKVEHEEDISKPKVTQAIVESPHPYKSAQIYSQTVLFNASVEFVCVRFHDECQTAQPDDCLWIYVGHCDSGCWYPVGRYYGGKHWPEAQLLLPGNKLWFVLETVQPGEDLNPGAMYGFRCTVDGYCSTSDFGDAAQKPVNSMLEHQFAWLVASACRLLVAAPSGAKAVKKLREHEESTQELIRKHGGLLKRGLNIDVLPTIGDVIAKRFPGLVQTHERQFIDEFIKAPIDSFPGKLARIFSFEIPFVDLTLSTVEIEAGEVVVGKPVRLLLFQKDQFNRDARCTQLTAEISIASADDVVTHDHVNDADVANQNSSFGSGDSSLTGMTTDDHHNWRIGHTVGKDAFQTLRQLQTREPFASVYLNKARYKAISMMPTFSDYSFEELRLAFQNAPTTKEALRLSFDVSSGFYAVDWRPRRTGRFRIDCTVDGFKLASTTFIEVADRRTPAPSPRLFLDVSERAVSRSPDHDAIPVAPKLKKAFFNPLNCFSAVRIRVHPSLSAPTSGVIERGSTITWAEFLRNNDGTWLKLTDEAKMMFCNPIDQQNMGQDAWCLQYTRAFERILLEIDDGDINQSGVTAPVAPKTPRRQLPPIPPKRKKQVDEDRNRMQVHLDEDADVLTIKRTSLALSSTASSNQSTIEALGPRLIDTCRSVFAAIVWHERLVGDLMTCANHLKSHPGIEQLLPDLQQNPALPTCFPPLITLYRSTVQAVLEIIEQHLILPSPPALHGVVPPRQMYSPGEELCELCSELHPKPITVHMRQKHPGCGHACGGHGYNSIGNYTTGWTGLCGDGGDANAVWYLLCTNCRTEYLNAVANNEKSAEAKDPNDWNQLRQKAANKQSSAEHVLKQNSMFLLDLRPADALTDQMTRVTPKRIQYKVNLHPQGQMGEVDVVTSANFDDNIVDSDVIDAQPSPFHAISHQSDPGTAYPDAHVHASDFFTLSASANLFRSNKPQTPANGNTIPPKRPVRLASLTGLNGLLRHPVLLFAVEIHDLPKILSAFRRSIARATKFAYAFRVWNWLLKLVTSEAVVVDVVWSYLAALGSYLPYNRWLDVDMHFATRLKLLPHPWRLCFLGGSEVSKAMVDEMQAFLGTVAVILQSNGVDLSLKCLCFKAWTFQLTVHEQSLLLTLCNILSTVGAVLSDAGGDASSLFDESALSVLAGFSQQRGAVSNAASKKQPVRRFSSSHFGGGGVVIKAHENVSIELKVVASSRPQMTHCLTDGNLDTFWESGDEDKARTRRLTLSWDDDAVRVEMLAIFVDNIRDANYKVRQLIIKNSKTTLMNLDVDWNHVGWIKVSIPYGDPVQIQIKGSEGGSRLRQIAIYGTPLTPVEAAPGSKSAAKTALKSSTSHHLLFSTAQMDAFALFQAIAAQAFGDELAEEQNGTLRQQVIDMLFSRVQLQPLQSYVCFQMVSAVEREIISLRDRSKRNYSYVCGLMVMLVKICESRKGLEVFGLRNGLLVVLSELLLFAPEVVQMQVIATLGSLLRHFRPTALDCAQFLRNALASVAKSISLQIKDKVTRKINAHKMEEHAGDLPAHWKMDKVVSFDVAMLIIDFVNQITSGNFGEQWSFAVRTELANTVMSLAQLLSIATSGSTNSLAEPSTSTSSVTDTARTAQSLRSAQFWLAVTALCLITDAKWLELSSAWRKLHARRSKEPDPLCENHDDGRTLAHFRCDICASNLCRECFTILHLNKKKKSHNARLIGSSTLCPKIDVHEGCTRLRLNNLLILFNTGKLSGMVEISADIGAASHVAQSSSFGQFGGLNATAKCRFCATPLKTESESLAGVCSHADCAVMAADACDRILPCGHHCGGIKDESDCLACFVCENAGSKQDGDDLCVICFTDRLGAAPCIQLECGHFFHFACVKLILEKRWPGPRILFRFMHCPLCKAAIAHPALDNLLEPLRALLQDVSDKAKLRLEYDGLLNHPAITSEASEFYNNPVGFALEKYVYVLCNKCGKAYFGGEASCQEALDSSTAFNPEELLCGGCSDVAGAEICGLHGAEYLEYKCRFCCSVAVYFCFASTHFCAGCHADFQRLMPLPKSQLPQCPVGPRCVQLEGEECPLRVQHPPTGEEFSLGCGVCRNIRTF</sequence>
<evidence type="ECO:0000256" key="1">
    <source>
        <dbReference type="ARBA" id="ARBA00000333"/>
    </source>
</evidence>
<feature type="domain" description="B box-type" evidence="17">
    <location>
        <begin position="3595"/>
        <end position="3643"/>
    </location>
</feature>
<feature type="domain" description="RING-type" evidence="16">
    <location>
        <begin position="3778"/>
        <end position="3829"/>
    </location>
</feature>
<comment type="catalytic activity">
    <reaction evidence="1">
        <text>[E2 ubiquitin-conjugating enzyme]-S-ubiquitinyl-L-cysteine + [acceptor protein]-L-threonine = [E2 ubiquitin-conjugating enzyme]-L-cysteine + [acceptor protein]-3-O-ubiquitinyl-L-threonine.</text>
        <dbReference type="EC" id="2.3.2.33"/>
    </reaction>
</comment>
<dbReference type="GO" id="GO:0061630">
    <property type="term" value="F:ubiquitin protein ligase activity"/>
    <property type="evidence" value="ECO:0007669"/>
    <property type="project" value="UniProtKB-EC"/>
</dbReference>
<evidence type="ECO:0000256" key="11">
    <source>
        <dbReference type="ARBA" id="ARBA00022833"/>
    </source>
</evidence>
<evidence type="ECO:0000256" key="5">
    <source>
        <dbReference type="ARBA" id="ARBA00012249"/>
    </source>
</evidence>
<evidence type="ECO:0000259" key="16">
    <source>
        <dbReference type="PROSITE" id="PS50089"/>
    </source>
</evidence>
<evidence type="ECO:0000259" key="18">
    <source>
        <dbReference type="PROSITE" id="PS51284"/>
    </source>
</evidence>
<keyword evidence="12" id="KW-0966">Cell projection</keyword>
<evidence type="ECO:0000256" key="9">
    <source>
        <dbReference type="ARBA" id="ARBA00022771"/>
    </source>
</evidence>
<proteinExistence type="inferred from homology"/>
<dbReference type="CDD" id="cd19799">
    <property type="entry name" value="Bbox2_MYCBP2"/>
    <property type="match status" value="1"/>
</dbReference>
<dbReference type="PROSITE" id="PS50119">
    <property type="entry name" value="ZF_BBOX"/>
    <property type="match status" value="1"/>
</dbReference>
<dbReference type="InterPro" id="IPR000315">
    <property type="entry name" value="Znf_B-box"/>
</dbReference>
<keyword evidence="19" id="KW-1185">Reference proteome</keyword>
<dbReference type="Proteomes" id="UP000492821">
    <property type="component" value="Unassembled WGS sequence"/>
</dbReference>
<dbReference type="InterPro" id="IPR000408">
    <property type="entry name" value="Reg_chr_condens"/>
</dbReference>
<dbReference type="GO" id="GO:0016567">
    <property type="term" value="P:protein ubiquitination"/>
    <property type="evidence" value="ECO:0007669"/>
    <property type="project" value="UniProtKB-UniPathway"/>
</dbReference>
<evidence type="ECO:0000256" key="6">
    <source>
        <dbReference type="ARBA" id="ARBA00022679"/>
    </source>
</evidence>
<evidence type="ECO:0000256" key="12">
    <source>
        <dbReference type="ARBA" id="ARBA00023273"/>
    </source>
</evidence>
<evidence type="ECO:0000256" key="13">
    <source>
        <dbReference type="PROSITE-ProRule" id="PRU00024"/>
    </source>
</evidence>
<feature type="repeat" description="RCC1" evidence="14">
    <location>
        <begin position="939"/>
        <end position="997"/>
    </location>
</feature>
<dbReference type="GO" id="GO:0099174">
    <property type="term" value="P:regulation of presynapse organization"/>
    <property type="evidence" value="ECO:0007669"/>
    <property type="project" value="UniProtKB-ARBA"/>
</dbReference>
<dbReference type="Gene3D" id="3.30.40.10">
    <property type="entry name" value="Zinc/RING finger domain, C3HC4 (zinc finger)"/>
    <property type="match status" value="1"/>
</dbReference>
<dbReference type="SUPFAM" id="SSF50985">
    <property type="entry name" value="RCC1/BLIP-II"/>
    <property type="match status" value="1"/>
</dbReference>
<dbReference type="UniPathway" id="UPA00143"/>
<evidence type="ECO:0000313" key="19">
    <source>
        <dbReference type="Proteomes" id="UP000492821"/>
    </source>
</evidence>
<dbReference type="InterPro" id="IPR012983">
    <property type="entry name" value="PHR"/>
</dbReference>
<dbReference type="InterPro" id="IPR038648">
    <property type="entry name" value="PHR_sf"/>
</dbReference>
<dbReference type="EC" id="2.3.2.33" evidence="5"/>
<accession>A0A7E4WAZ4</accession>
<comment type="pathway">
    <text evidence="3">Protein modification; protein ubiquitination.</text>
</comment>
<dbReference type="PROSITE" id="PS00626">
    <property type="entry name" value="RCC1_2"/>
    <property type="match status" value="1"/>
</dbReference>
<dbReference type="PROSITE" id="PS50089">
    <property type="entry name" value="ZF_RING_2"/>
    <property type="match status" value="1"/>
</dbReference>
<evidence type="ECO:0000256" key="15">
    <source>
        <dbReference type="SAM" id="MobiDB-lite"/>
    </source>
</evidence>
<feature type="region of interest" description="Disordered" evidence="15">
    <location>
        <begin position="2516"/>
        <end position="2545"/>
    </location>
</feature>
<dbReference type="GO" id="GO:0007411">
    <property type="term" value="P:axon guidance"/>
    <property type="evidence" value="ECO:0007669"/>
    <property type="project" value="TreeGrafter"/>
</dbReference>
<dbReference type="InterPro" id="IPR004939">
    <property type="entry name" value="APC_su10/DOC_dom"/>
</dbReference>
<dbReference type="SUPFAM" id="SSF57850">
    <property type="entry name" value="RING/U-box"/>
    <property type="match status" value="1"/>
</dbReference>
<dbReference type="GO" id="GO:0005886">
    <property type="term" value="C:plasma membrane"/>
    <property type="evidence" value="ECO:0007669"/>
    <property type="project" value="TreeGrafter"/>
</dbReference>
<evidence type="ECO:0000256" key="10">
    <source>
        <dbReference type="ARBA" id="ARBA00022786"/>
    </source>
</evidence>
<organism evidence="19 20">
    <name type="scientific">Panagrellus redivivus</name>
    <name type="common">Microworm</name>
    <dbReference type="NCBI Taxonomy" id="6233"/>
    <lineage>
        <taxon>Eukaryota</taxon>
        <taxon>Metazoa</taxon>
        <taxon>Ecdysozoa</taxon>
        <taxon>Nematoda</taxon>
        <taxon>Chromadorea</taxon>
        <taxon>Rhabditida</taxon>
        <taxon>Tylenchina</taxon>
        <taxon>Panagrolaimomorpha</taxon>
        <taxon>Panagrolaimoidea</taxon>
        <taxon>Panagrolaimidae</taxon>
        <taxon>Panagrellus</taxon>
    </lineage>
</organism>
<dbReference type="Gene3D" id="2.60.120.260">
    <property type="entry name" value="Galactose-binding domain-like"/>
    <property type="match status" value="1"/>
</dbReference>
<dbReference type="PROSITE" id="PS50012">
    <property type="entry name" value="RCC1_3"/>
    <property type="match status" value="2"/>
</dbReference>
<keyword evidence="9 13" id="KW-0863">Zinc-finger</keyword>
<dbReference type="GO" id="GO:0030424">
    <property type="term" value="C:axon"/>
    <property type="evidence" value="ECO:0007669"/>
    <property type="project" value="UniProtKB-SubCell"/>
</dbReference>
<dbReference type="InterPro" id="IPR008979">
    <property type="entry name" value="Galactose-bd-like_sf"/>
</dbReference>
<dbReference type="InterPro" id="IPR013083">
    <property type="entry name" value="Znf_RING/FYVE/PHD"/>
</dbReference>
<evidence type="ECO:0000256" key="8">
    <source>
        <dbReference type="ARBA" id="ARBA00022737"/>
    </source>
</evidence>
<keyword evidence="8" id="KW-0677">Repeat</keyword>
<evidence type="ECO:0000256" key="4">
    <source>
        <dbReference type="ARBA" id="ARBA00005415"/>
    </source>
</evidence>
<evidence type="ECO:0000256" key="14">
    <source>
        <dbReference type="PROSITE-ProRule" id="PRU00235"/>
    </source>
</evidence>
<dbReference type="SUPFAM" id="SSF49785">
    <property type="entry name" value="Galactose-binding domain-like"/>
    <property type="match status" value="1"/>
</dbReference>
<evidence type="ECO:0000313" key="20">
    <source>
        <dbReference type="WBParaSite" id="Pan_g9064.t1"/>
    </source>
</evidence>
<dbReference type="PROSITE" id="PS51284">
    <property type="entry name" value="DOC"/>
    <property type="match status" value="1"/>
</dbReference>
<dbReference type="Gene3D" id="2.60.120.820">
    <property type="entry name" value="PHR domain"/>
    <property type="match status" value="2"/>
</dbReference>
<dbReference type="SMART" id="SM00184">
    <property type="entry name" value="RING"/>
    <property type="match status" value="1"/>
</dbReference>
<dbReference type="GO" id="GO:0008270">
    <property type="term" value="F:zinc ion binding"/>
    <property type="evidence" value="ECO:0007669"/>
    <property type="project" value="UniProtKB-KW"/>
</dbReference>
<keyword evidence="7" id="KW-0479">Metal-binding</keyword>
<dbReference type="PANTHER" id="PTHR45943">
    <property type="entry name" value="E3 UBIQUITIN-PROTEIN LIGASE MYCBP2"/>
    <property type="match status" value="1"/>
</dbReference>
<dbReference type="FunFam" id="3.30.40.10:FF:000078">
    <property type="entry name" value="E3 ubiquitin-protein ligase MYCBP2 isoform X1"/>
    <property type="match status" value="1"/>
</dbReference>
<dbReference type="Pfam" id="PF13540">
    <property type="entry name" value="RCC1_2"/>
    <property type="match status" value="1"/>
</dbReference>
<keyword evidence="10" id="KW-0833">Ubl conjugation pathway</keyword>
<evidence type="ECO:0000256" key="2">
    <source>
        <dbReference type="ARBA" id="ARBA00004489"/>
    </source>
</evidence>
<dbReference type="Pfam" id="PF08005">
    <property type="entry name" value="PHR"/>
    <property type="match status" value="2"/>
</dbReference>
<dbReference type="InterPro" id="IPR009091">
    <property type="entry name" value="RCC1/BLIP-II"/>
</dbReference>
<feature type="repeat" description="RCC1" evidence="14">
    <location>
        <begin position="887"/>
        <end position="938"/>
    </location>
</feature>
<dbReference type="CDD" id="cd16463">
    <property type="entry name" value="RING-H2_PHR"/>
    <property type="match status" value="1"/>
</dbReference>
<keyword evidence="6" id="KW-0808">Transferase</keyword>
<dbReference type="InterPro" id="IPR001841">
    <property type="entry name" value="Znf_RING"/>
</dbReference>
<comment type="subcellular location">
    <subcellularLocation>
        <location evidence="2">Cell projection</location>
        <location evidence="2">Axon</location>
    </subcellularLocation>
</comment>
<dbReference type="GO" id="GO:0005634">
    <property type="term" value="C:nucleus"/>
    <property type="evidence" value="ECO:0007669"/>
    <property type="project" value="TreeGrafter"/>
</dbReference>
<dbReference type="GO" id="GO:0008582">
    <property type="term" value="P:regulation of synaptic assembly at neuromuscular junction"/>
    <property type="evidence" value="ECO:0007669"/>
    <property type="project" value="TreeGrafter"/>
</dbReference>
<dbReference type="WBParaSite" id="Pan_g9064.t1">
    <property type="protein sequence ID" value="Pan_g9064.t1"/>
    <property type="gene ID" value="Pan_g9064"/>
</dbReference>
<dbReference type="SMART" id="SM01337">
    <property type="entry name" value="APC10"/>
    <property type="match status" value="1"/>
</dbReference>
<feature type="domain" description="DOC" evidence="18">
    <location>
        <begin position="3117"/>
        <end position="3289"/>
    </location>
</feature>
<keyword evidence="11" id="KW-0862">Zinc</keyword>
<reference evidence="20" key="2">
    <citation type="submission" date="2020-10" db="UniProtKB">
        <authorList>
            <consortium name="WormBaseParasite"/>
        </authorList>
    </citation>
    <scope>IDENTIFICATION</scope>
</reference>
<dbReference type="PANTHER" id="PTHR45943:SF1">
    <property type="entry name" value="E3 UBIQUITIN-PROTEIN LIGASE MYCBP2"/>
    <property type="match status" value="1"/>
</dbReference>
<comment type="similarity">
    <text evidence="4">Belongs to the RING-Cys relay (RCR) family.</text>
</comment>